<name>A0A7W5ZF96_9BACT</name>
<organism evidence="3 4">
    <name type="scientific">Runella defluvii</name>
    <dbReference type="NCBI Taxonomy" id="370973"/>
    <lineage>
        <taxon>Bacteria</taxon>
        <taxon>Pseudomonadati</taxon>
        <taxon>Bacteroidota</taxon>
        <taxon>Cytophagia</taxon>
        <taxon>Cytophagales</taxon>
        <taxon>Spirosomataceae</taxon>
        <taxon>Runella</taxon>
    </lineage>
</organism>
<keyword evidence="4" id="KW-1185">Reference proteome</keyword>
<dbReference type="EMBL" id="JACIBY010000001">
    <property type="protein sequence ID" value="MBB3836030.1"/>
    <property type="molecule type" value="Genomic_DNA"/>
</dbReference>
<gene>
    <name evidence="3" type="ORF">FHS57_000012</name>
</gene>
<proteinExistence type="predicted"/>
<evidence type="ECO:0000313" key="4">
    <source>
        <dbReference type="Proteomes" id="UP000541352"/>
    </source>
</evidence>
<dbReference type="RefSeq" id="WP_183970835.1">
    <property type="nucleotide sequence ID" value="NZ_JACIBY010000001.1"/>
</dbReference>
<evidence type="ECO:0000256" key="1">
    <source>
        <dbReference type="SAM" id="SignalP"/>
    </source>
</evidence>
<feature type="domain" description="Thioredoxin" evidence="2">
    <location>
        <begin position="357"/>
        <end position="497"/>
    </location>
</feature>
<evidence type="ECO:0000259" key="2">
    <source>
        <dbReference type="PROSITE" id="PS51352"/>
    </source>
</evidence>
<keyword evidence="1" id="KW-0732">Signal</keyword>
<comment type="caution">
    <text evidence="3">The sequence shown here is derived from an EMBL/GenBank/DDBJ whole genome shotgun (WGS) entry which is preliminary data.</text>
</comment>
<sequence>MKYPLYGLFALLFAQVLKAQNAQITLKMAPEATNFSVSLVTEKVKFQPSPAIGLADVEFLNIGYFEITNQKVANAEVALTEPQLVRLQIVPTSAGASAYQPVSQSFNWVLFVSPNDKLTVTIHPNKSLTFEGTNAYYQEFLRDYFKENLYEYLPVFGYKPTKNDNSIILPKVDSLQQARLQRFQTLKSQQPISEAFDAYITATINTEAYLTRQLVLDKKIRESQGVQLKGTQRQEVENFTLQNFKILPDAALMSEPYRRELVNHILIPITKKYPTDSAQRYILSGEALQLAYQESDEQLRAYPKQRAYLLTHWVDYAVAFRSDMTAAHSLLEKFERAYPSSELIPYFKQSITAKEGMYVGKGAPNFLLKDRDGKEVTLQSLQGKPICIAFCFNLKQHELIFKPLEEAYKGRLTFVYLNVTPNTSFELWQSLTENRPSVVHLWASDEDAQKLKETYATTMGYPFVLIDAQGKIVERWIPQEFPDNKTLQKELSGLVKK</sequence>
<dbReference type="InterPro" id="IPR036249">
    <property type="entry name" value="Thioredoxin-like_sf"/>
</dbReference>
<dbReference type="InterPro" id="IPR013766">
    <property type="entry name" value="Thioredoxin_domain"/>
</dbReference>
<dbReference type="Gene3D" id="3.40.30.10">
    <property type="entry name" value="Glutaredoxin"/>
    <property type="match status" value="1"/>
</dbReference>
<reference evidence="3 4" key="1">
    <citation type="submission" date="2020-08" db="EMBL/GenBank/DDBJ databases">
        <title>Genomic Encyclopedia of Type Strains, Phase IV (KMG-IV): sequencing the most valuable type-strain genomes for metagenomic binning, comparative biology and taxonomic classification.</title>
        <authorList>
            <person name="Goeker M."/>
        </authorList>
    </citation>
    <scope>NUCLEOTIDE SEQUENCE [LARGE SCALE GENOMIC DNA]</scope>
    <source>
        <strain evidence="3 4">DSM 17976</strain>
    </source>
</reference>
<protein>
    <recommendedName>
        <fullName evidence="2">Thioredoxin domain-containing protein</fullName>
    </recommendedName>
</protein>
<dbReference type="PROSITE" id="PS51352">
    <property type="entry name" value="THIOREDOXIN_2"/>
    <property type="match status" value="1"/>
</dbReference>
<evidence type="ECO:0000313" key="3">
    <source>
        <dbReference type="EMBL" id="MBB3836030.1"/>
    </source>
</evidence>
<dbReference type="Proteomes" id="UP000541352">
    <property type="component" value="Unassembled WGS sequence"/>
</dbReference>
<dbReference type="AlphaFoldDB" id="A0A7W5ZF96"/>
<accession>A0A7W5ZF96</accession>
<dbReference type="SUPFAM" id="SSF52833">
    <property type="entry name" value="Thioredoxin-like"/>
    <property type="match status" value="1"/>
</dbReference>
<feature type="signal peptide" evidence="1">
    <location>
        <begin position="1"/>
        <end position="19"/>
    </location>
</feature>
<feature type="chain" id="PRO_5031311974" description="Thioredoxin domain-containing protein" evidence="1">
    <location>
        <begin position="20"/>
        <end position="497"/>
    </location>
</feature>